<dbReference type="Proteomes" id="UP000553957">
    <property type="component" value="Unassembled WGS sequence"/>
</dbReference>
<dbReference type="EMBL" id="JACHKF010000001">
    <property type="protein sequence ID" value="MBB6567063.1"/>
    <property type="molecule type" value="Genomic_DNA"/>
</dbReference>
<protein>
    <submittedName>
        <fullName evidence="2">Uncharacterized protein</fullName>
    </submittedName>
</protein>
<name>A0A841SCM5_9ACTN</name>
<comment type="caution">
    <text evidence="2">The sequence shown here is derived from an EMBL/GenBank/DDBJ whole genome shotgun (WGS) entry which is preliminary data.</text>
</comment>
<evidence type="ECO:0000256" key="1">
    <source>
        <dbReference type="SAM" id="SignalP"/>
    </source>
</evidence>
<sequence>MNRIKKALATALLGLAAVTPFALQSAPADVPVAGCHQCPGW</sequence>
<organism evidence="2 3">
    <name type="scientific">Kribbella sandramycini</name>
    <dbReference type="NCBI Taxonomy" id="60450"/>
    <lineage>
        <taxon>Bacteria</taxon>
        <taxon>Bacillati</taxon>
        <taxon>Actinomycetota</taxon>
        <taxon>Actinomycetes</taxon>
        <taxon>Propionibacteriales</taxon>
        <taxon>Kribbellaceae</taxon>
        <taxon>Kribbella</taxon>
    </lineage>
</organism>
<accession>A0A841SCM5</accession>
<dbReference type="AlphaFoldDB" id="A0A841SCM5"/>
<keyword evidence="1" id="KW-0732">Signal</keyword>
<gene>
    <name evidence="2" type="ORF">HNR71_002700</name>
</gene>
<evidence type="ECO:0000313" key="2">
    <source>
        <dbReference type="EMBL" id="MBB6567063.1"/>
    </source>
</evidence>
<dbReference type="RefSeq" id="WP_272954743.1">
    <property type="nucleotide sequence ID" value="NZ_BAAAGT010000008.1"/>
</dbReference>
<evidence type="ECO:0000313" key="3">
    <source>
        <dbReference type="Proteomes" id="UP000553957"/>
    </source>
</evidence>
<proteinExistence type="predicted"/>
<reference evidence="2 3" key="1">
    <citation type="submission" date="2020-08" db="EMBL/GenBank/DDBJ databases">
        <title>Sequencing the genomes of 1000 actinobacteria strains.</title>
        <authorList>
            <person name="Klenk H.-P."/>
        </authorList>
    </citation>
    <scope>NUCLEOTIDE SEQUENCE [LARGE SCALE GENOMIC DNA]</scope>
    <source>
        <strain evidence="2 3">DSM 15626</strain>
    </source>
</reference>
<feature type="signal peptide" evidence="1">
    <location>
        <begin position="1"/>
        <end position="22"/>
    </location>
</feature>
<feature type="chain" id="PRO_5038634562" evidence="1">
    <location>
        <begin position="23"/>
        <end position="41"/>
    </location>
</feature>